<evidence type="ECO:0000313" key="3">
    <source>
        <dbReference type="Proteomes" id="UP000027100"/>
    </source>
</evidence>
<accession>A0A062VPC3</accession>
<dbReference type="OrthoDB" id="8446043at2"/>
<dbReference type="EMBL" id="ARYM01000002">
    <property type="protein sequence ID" value="KDA00121.1"/>
    <property type="molecule type" value="Genomic_DNA"/>
</dbReference>
<dbReference type="PATRIC" id="fig|1280954.3.peg.383"/>
<keyword evidence="1" id="KW-0472">Membrane</keyword>
<protein>
    <submittedName>
        <fullName evidence="2">Uncharacterized protein</fullName>
    </submittedName>
</protein>
<dbReference type="STRING" id="1280954.HPO_01867"/>
<dbReference type="AlphaFoldDB" id="A0A062VPC3"/>
<keyword evidence="1" id="KW-1133">Transmembrane helix</keyword>
<gene>
    <name evidence="2" type="ORF">HPO_01867</name>
</gene>
<dbReference type="eggNOG" id="ENOG5032YM6">
    <property type="taxonomic scope" value="Bacteria"/>
</dbReference>
<reference evidence="2 3" key="1">
    <citation type="journal article" date="2014" name="Antonie Van Leeuwenhoek">
        <title>Hyphomonas beringensis sp. nov. and Hyphomonas chukchiensis sp. nov., isolated from surface seawater of the Bering Sea and Chukchi Sea.</title>
        <authorList>
            <person name="Li C."/>
            <person name="Lai Q."/>
            <person name="Li G."/>
            <person name="Dong C."/>
            <person name="Wang J."/>
            <person name="Liao Y."/>
            <person name="Shao Z."/>
        </authorList>
    </citation>
    <scope>NUCLEOTIDE SEQUENCE [LARGE SCALE GENOMIC DNA]</scope>
    <source>
        <strain evidence="2 3">PS728</strain>
    </source>
</reference>
<evidence type="ECO:0000256" key="1">
    <source>
        <dbReference type="SAM" id="Phobius"/>
    </source>
</evidence>
<keyword evidence="1" id="KW-0812">Transmembrane</keyword>
<dbReference type="Proteomes" id="UP000027100">
    <property type="component" value="Unassembled WGS sequence"/>
</dbReference>
<organism evidence="2 3">
    <name type="scientific">Hyphomonas polymorpha PS728</name>
    <dbReference type="NCBI Taxonomy" id="1280954"/>
    <lineage>
        <taxon>Bacteria</taxon>
        <taxon>Pseudomonadati</taxon>
        <taxon>Pseudomonadota</taxon>
        <taxon>Alphaproteobacteria</taxon>
        <taxon>Hyphomonadales</taxon>
        <taxon>Hyphomonadaceae</taxon>
        <taxon>Hyphomonas</taxon>
    </lineage>
</organism>
<feature type="transmembrane region" description="Helical" evidence="1">
    <location>
        <begin position="16"/>
        <end position="33"/>
    </location>
</feature>
<sequence length="232" mass="25937">MDAASIFEWLKGNAEIFIGILSAIVAVVSAVIARGETRKQRKLATERLRQSIDAASLDWGAAAIDTMARCATFVRTRHLHANEGAFMAAKSNMLILLSTLVDRGRMFFPNIDPDGKGVEKEGAYRGSRPPILDALMFAYREVEATARENGPPAEECGDFIDECRRLLVSELQAHLDPRRLDEIVERYDDRSKENRAKAREQSAILRGKLLTRRPNVVLDRGFASNTIPERPQ</sequence>
<dbReference type="RefSeq" id="WP_035593833.1">
    <property type="nucleotide sequence ID" value="NZ_ARYM01000002.1"/>
</dbReference>
<proteinExistence type="predicted"/>
<evidence type="ECO:0000313" key="2">
    <source>
        <dbReference type="EMBL" id="KDA00121.1"/>
    </source>
</evidence>
<keyword evidence="3" id="KW-1185">Reference proteome</keyword>
<comment type="caution">
    <text evidence="2">The sequence shown here is derived from an EMBL/GenBank/DDBJ whole genome shotgun (WGS) entry which is preliminary data.</text>
</comment>
<name>A0A062VPC3_9PROT</name>